<evidence type="ECO:0000313" key="2">
    <source>
        <dbReference type="EMBL" id="EPX79433.1"/>
    </source>
</evidence>
<dbReference type="STRING" id="1123360.thalar_02258"/>
<dbReference type="EMBL" id="AONI01000010">
    <property type="protein sequence ID" value="EPX79433.1"/>
    <property type="molecule type" value="Genomic_DNA"/>
</dbReference>
<evidence type="ECO:0000256" key="1">
    <source>
        <dbReference type="SAM" id="Phobius"/>
    </source>
</evidence>
<protein>
    <recommendedName>
        <fullName evidence="4">DUF1772 domain-containing protein</fullName>
    </recommendedName>
</protein>
<dbReference type="eggNOG" id="COG5500">
    <property type="taxonomic scope" value="Bacteria"/>
</dbReference>
<reference evidence="3" key="1">
    <citation type="journal article" date="2013" name="Stand. Genomic Sci.">
        <title>Genome sequence of the Litoreibacter arenae type strain (DSM 19593(T)), a member of the Roseobacter clade isolated from sea sand.</title>
        <authorList>
            <person name="Riedel T."/>
            <person name="Fiebig A."/>
            <person name="Petersen J."/>
            <person name="Gronow S."/>
            <person name="Kyrpides N.C."/>
            <person name="Goker M."/>
            <person name="Klenk H.P."/>
        </authorList>
    </citation>
    <scope>NUCLEOTIDE SEQUENCE [LARGE SCALE GENOMIC DNA]</scope>
    <source>
        <strain evidence="3">DSM 19593</strain>
    </source>
</reference>
<keyword evidence="3" id="KW-1185">Reference proteome</keyword>
<dbReference type="AlphaFoldDB" id="S9QIM0"/>
<gene>
    <name evidence="2" type="ORF">thalar_02258</name>
</gene>
<evidence type="ECO:0008006" key="4">
    <source>
        <dbReference type="Google" id="ProtNLM"/>
    </source>
</evidence>
<comment type="caution">
    <text evidence="2">The sequence shown here is derived from an EMBL/GenBank/DDBJ whole genome shotgun (WGS) entry which is preliminary data.</text>
</comment>
<accession>S9QIM0</accession>
<feature type="transmembrane region" description="Helical" evidence="1">
    <location>
        <begin position="72"/>
        <end position="94"/>
    </location>
</feature>
<name>S9QIM0_9RHOB</name>
<keyword evidence="1" id="KW-1133">Transmembrane helix</keyword>
<keyword evidence="1" id="KW-0472">Membrane</keyword>
<keyword evidence="1" id="KW-0812">Transmembrane</keyword>
<dbReference type="Pfam" id="PF08592">
    <property type="entry name" value="Anthrone_oxy"/>
    <property type="match status" value="1"/>
</dbReference>
<dbReference type="Proteomes" id="UP000015351">
    <property type="component" value="Unassembled WGS sequence"/>
</dbReference>
<dbReference type="HOGENOM" id="CLU_111152_2_0_5"/>
<proteinExistence type="predicted"/>
<sequence>MIFSGAIFGFFYAWVCSTMWGLDTLDPRTAIEAMNTMNGSVRNAVFAPAFFGTPFVAGFASWSLWRAGCRSAARWFAASGIVYALFGLLLTMLVNVPMNEQLALVEVPRSREQAQPIWEDYSANWQIWNQIRTAASGVALALGAMGLTRLGPDSTRLMA</sequence>
<dbReference type="InterPro" id="IPR013901">
    <property type="entry name" value="Anthrone_oxy"/>
</dbReference>
<organism evidence="2 3">
    <name type="scientific">Litoreibacter arenae DSM 19593</name>
    <dbReference type="NCBI Taxonomy" id="1123360"/>
    <lineage>
        <taxon>Bacteria</taxon>
        <taxon>Pseudomonadati</taxon>
        <taxon>Pseudomonadota</taxon>
        <taxon>Alphaproteobacteria</taxon>
        <taxon>Rhodobacterales</taxon>
        <taxon>Roseobacteraceae</taxon>
        <taxon>Litoreibacter</taxon>
    </lineage>
</organism>
<evidence type="ECO:0000313" key="3">
    <source>
        <dbReference type="Proteomes" id="UP000015351"/>
    </source>
</evidence>
<dbReference type="PATRIC" id="fig|1123360.3.peg.2235"/>
<dbReference type="RefSeq" id="WP_021100813.1">
    <property type="nucleotide sequence ID" value="NZ_KE557306.1"/>
</dbReference>
<feature type="transmembrane region" description="Helical" evidence="1">
    <location>
        <begin position="45"/>
        <end position="65"/>
    </location>
</feature>